<reference evidence="2 3" key="1">
    <citation type="journal article" date="2019" name="Genome Biol. Evol.">
        <title>Insights into the evolution of the New World diploid cottons (Gossypium, subgenus Houzingenia) based on genome sequencing.</title>
        <authorList>
            <person name="Grover C.E."/>
            <person name="Arick M.A. 2nd"/>
            <person name="Thrash A."/>
            <person name="Conover J.L."/>
            <person name="Sanders W.S."/>
            <person name="Peterson D.G."/>
            <person name="Frelichowski J.E."/>
            <person name="Scheffler J.A."/>
            <person name="Scheffler B.E."/>
            <person name="Wendel J.F."/>
        </authorList>
    </citation>
    <scope>NUCLEOTIDE SEQUENCE [LARGE SCALE GENOMIC DNA]</scope>
    <source>
        <strain evidence="2">27</strain>
        <tissue evidence="2">Leaf</tissue>
    </source>
</reference>
<name>A0A7J8RMT0_GOSDV</name>
<evidence type="ECO:0000313" key="3">
    <source>
        <dbReference type="Proteomes" id="UP000593561"/>
    </source>
</evidence>
<sequence>MGRRCLGFGKKKRNRVEMERKRSRVDDDRNNSRGKMRVEEEEMWGFSRVFGEKENFYDNDEEGEMGNFSARFEAEKVWLELYQIPSSTTAMAAAKTRRSHFVFPWLEREKVKRGQVVSQLSFFVRF</sequence>
<dbReference type="EMBL" id="JABFAC010000006">
    <property type="protein sequence ID" value="MBA0614662.1"/>
    <property type="molecule type" value="Genomic_DNA"/>
</dbReference>
<keyword evidence="3" id="KW-1185">Reference proteome</keyword>
<accession>A0A7J8RMT0</accession>
<comment type="caution">
    <text evidence="2">The sequence shown here is derived from an EMBL/GenBank/DDBJ whole genome shotgun (WGS) entry which is preliminary data.</text>
</comment>
<evidence type="ECO:0000313" key="2">
    <source>
        <dbReference type="EMBL" id="MBA0614662.1"/>
    </source>
</evidence>
<gene>
    <name evidence="2" type="ORF">Godav_014928</name>
</gene>
<evidence type="ECO:0000256" key="1">
    <source>
        <dbReference type="SAM" id="MobiDB-lite"/>
    </source>
</evidence>
<feature type="region of interest" description="Disordered" evidence="1">
    <location>
        <begin position="1"/>
        <end position="34"/>
    </location>
</feature>
<protein>
    <submittedName>
        <fullName evidence="2">Uncharacterized protein</fullName>
    </submittedName>
</protein>
<feature type="compositionally biased region" description="Basic and acidic residues" evidence="1">
    <location>
        <begin position="15"/>
        <end position="31"/>
    </location>
</feature>
<organism evidence="2 3">
    <name type="scientific">Gossypium davidsonii</name>
    <name type="common">Davidson's cotton</name>
    <name type="synonym">Gossypium klotzschianum subsp. davidsonii</name>
    <dbReference type="NCBI Taxonomy" id="34287"/>
    <lineage>
        <taxon>Eukaryota</taxon>
        <taxon>Viridiplantae</taxon>
        <taxon>Streptophyta</taxon>
        <taxon>Embryophyta</taxon>
        <taxon>Tracheophyta</taxon>
        <taxon>Spermatophyta</taxon>
        <taxon>Magnoliopsida</taxon>
        <taxon>eudicotyledons</taxon>
        <taxon>Gunneridae</taxon>
        <taxon>Pentapetalae</taxon>
        <taxon>rosids</taxon>
        <taxon>malvids</taxon>
        <taxon>Malvales</taxon>
        <taxon>Malvaceae</taxon>
        <taxon>Malvoideae</taxon>
        <taxon>Gossypium</taxon>
    </lineage>
</organism>
<dbReference type="AlphaFoldDB" id="A0A7J8RMT0"/>
<dbReference type="Proteomes" id="UP000593561">
    <property type="component" value="Unassembled WGS sequence"/>
</dbReference>
<proteinExistence type="predicted"/>
<feature type="compositionally biased region" description="Basic residues" evidence="1">
    <location>
        <begin position="1"/>
        <end position="14"/>
    </location>
</feature>